<evidence type="ECO:0000256" key="13">
    <source>
        <dbReference type="ARBA" id="ARBA00023163"/>
    </source>
</evidence>
<protein>
    <submittedName>
        <fullName evidence="17">Photoreceptor A</fullName>
    </submittedName>
</protein>
<feature type="compositionally biased region" description="Polar residues" evidence="15">
    <location>
        <begin position="473"/>
        <end position="486"/>
    </location>
</feature>
<dbReference type="AlphaFoldDB" id="A0AA39JF19"/>
<dbReference type="GO" id="GO:0008270">
    <property type="term" value="F:zinc ion binding"/>
    <property type="evidence" value="ECO:0007669"/>
    <property type="project" value="UniProtKB-KW"/>
</dbReference>
<evidence type="ECO:0000256" key="10">
    <source>
        <dbReference type="ARBA" id="ARBA00023015"/>
    </source>
</evidence>
<keyword evidence="6" id="KW-0677">Repeat</keyword>
<dbReference type="InterPro" id="IPR000014">
    <property type="entry name" value="PAS"/>
</dbReference>
<evidence type="ECO:0000256" key="7">
    <source>
        <dbReference type="ARBA" id="ARBA00022771"/>
    </source>
</evidence>
<keyword evidence="2" id="KW-0716">Sensory transduction</keyword>
<evidence type="ECO:0000256" key="6">
    <source>
        <dbReference type="ARBA" id="ARBA00022737"/>
    </source>
</evidence>
<dbReference type="Proteomes" id="UP001175226">
    <property type="component" value="Unassembled WGS sequence"/>
</dbReference>
<keyword evidence="10" id="KW-0805">Transcription regulation</keyword>
<evidence type="ECO:0000256" key="9">
    <source>
        <dbReference type="ARBA" id="ARBA00022991"/>
    </source>
</evidence>
<feature type="domain" description="PAS" evidence="16">
    <location>
        <begin position="413"/>
        <end position="472"/>
    </location>
</feature>
<keyword evidence="5" id="KW-0479">Metal-binding</keyword>
<evidence type="ECO:0000256" key="2">
    <source>
        <dbReference type="ARBA" id="ARBA00022606"/>
    </source>
</evidence>
<keyword evidence="13" id="KW-0804">Transcription</keyword>
<dbReference type="FunFam" id="3.30.450.20:FF:000064">
    <property type="entry name" value="Vivid PAS protein VVD"/>
    <property type="match status" value="1"/>
</dbReference>
<keyword evidence="18" id="KW-1185">Reference proteome</keyword>
<evidence type="ECO:0000256" key="5">
    <source>
        <dbReference type="ARBA" id="ARBA00022723"/>
    </source>
</evidence>
<dbReference type="PANTHER" id="PTHR47429">
    <property type="entry name" value="PROTEIN TWIN LOV 1"/>
    <property type="match status" value="1"/>
</dbReference>
<accession>A0AA39JF19</accession>
<keyword evidence="3" id="KW-0285">Flavoprotein</keyword>
<evidence type="ECO:0000256" key="11">
    <source>
        <dbReference type="ARBA" id="ARBA00023125"/>
    </source>
</evidence>
<reference evidence="17" key="1">
    <citation type="submission" date="2023-06" db="EMBL/GenBank/DDBJ databases">
        <authorList>
            <consortium name="Lawrence Berkeley National Laboratory"/>
            <person name="Ahrendt S."/>
            <person name="Sahu N."/>
            <person name="Indic B."/>
            <person name="Wong-Bajracharya J."/>
            <person name="Merenyi Z."/>
            <person name="Ke H.-M."/>
            <person name="Monk M."/>
            <person name="Kocsube S."/>
            <person name="Drula E."/>
            <person name="Lipzen A."/>
            <person name="Balint B."/>
            <person name="Henrissat B."/>
            <person name="Andreopoulos B."/>
            <person name="Martin F.M."/>
            <person name="Harder C.B."/>
            <person name="Rigling D."/>
            <person name="Ford K.L."/>
            <person name="Foster G.D."/>
            <person name="Pangilinan J."/>
            <person name="Papanicolaou A."/>
            <person name="Barry K."/>
            <person name="LaButti K."/>
            <person name="Viragh M."/>
            <person name="Koriabine M."/>
            <person name="Yan M."/>
            <person name="Riley R."/>
            <person name="Champramary S."/>
            <person name="Plett K.L."/>
            <person name="Tsai I.J."/>
            <person name="Slot J."/>
            <person name="Sipos G."/>
            <person name="Plett J."/>
            <person name="Nagy L.G."/>
            <person name="Grigoriev I.V."/>
        </authorList>
    </citation>
    <scope>NUCLEOTIDE SEQUENCE</scope>
    <source>
        <strain evidence="17">FPL87.14</strain>
    </source>
</reference>
<keyword evidence="7" id="KW-0863">Zinc-finger</keyword>
<dbReference type="PROSITE" id="PS50112">
    <property type="entry name" value="PAS"/>
    <property type="match status" value="2"/>
</dbReference>
<sequence length="814" mass="87826">MLWSRPACCLSTTSDRRRQLKMDHAYRRDEGAYHREMYALLPPVSSSRPPITIQVPQFMYTGPPTLAPGGGAEVLAPGMLSEGSWMENNGFSSAALSSYSTLKNYNTVPAPQETVEEMQRESRSAPFDFPSSSATSPASISSPPAPLVQPTPVALTMPISTMTFASVPSAPSALGLPVYSTSGFDILSVLARVATRPNPTVTLGPVDLTSSFVVVDVRRHDHPIVYCSPTFCQLTGYPEREILGRNCRFLQSPDGRVRRGEQRQYTSNEAVAHLKKSLSADKECQTSIVNYRKGGGAFINLVTVIPIRGGFNDARADEDEVVYHVGFQVDLTEQPNAILEKLKDGSYIVNYPPQTMLHPFGDLQSLCVGSAKKNFIPPLVMSSHLKAILQTSSDSNNEKTEDGNLNHPLSLSLLSHLPDFFLVVSLKGAFLYVAPAVQHVLGYTAEELIGRALGDICHAADVVPLMRELKESSTWATPSHGQGDSSKSADPDGKPKTVDLLFRAQTKAGVHVWMECRGRLHVEPGKGRKAIVLCARTRSMASLSLSSASSLDGLWGTINRDGIVLMVGSGHTRGQRVGLRDEWGWSEAKLVGKPLAAVLEGVDSMFYRGGGRGRGRARTKDGGTIDVEFSLYDTGSSPSTGVGEPPLVYQIIPLPSAAPTTNYGTAYAIASGAGPPTASSSAGLPGAVVALFADLDTSRASSWQYELQQLRFANQRLLEEIRGLEDERGMNMASPTSSFTPSSCSSPYPVTGGSFSNSFVQYANVSGYAVTSPLINSGGFYSTDRYLQANAEFSNFQWPTAMYPGVKRSWDHPN</sequence>
<comment type="caution">
    <text evidence="17">The sequence shown here is derived from an EMBL/GenBank/DDBJ whole genome shotgun (WGS) entry which is preliminary data.</text>
</comment>
<dbReference type="SUPFAM" id="SSF55785">
    <property type="entry name" value="PYP-like sensor domain (PAS domain)"/>
    <property type="match status" value="2"/>
</dbReference>
<dbReference type="Pfam" id="PF08447">
    <property type="entry name" value="PAS_3"/>
    <property type="match status" value="1"/>
</dbReference>
<evidence type="ECO:0000313" key="17">
    <source>
        <dbReference type="EMBL" id="KAK0439393.1"/>
    </source>
</evidence>
<dbReference type="InterPro" id="IPR013655">
    <property type="entry name" value="PAS_fold_3"/>
</dbReference>
<feature type="region of interest" description="Disordered" evidence="15">
    <location>
        <begin position="112"/>
        <end position="145"/>
    </location>
</feature>
<feature type="region of interest" description="Disordered" evidence="15">
    <location>
        <begin position="473"/>
        <end position="493"/>
    </location>
</feature>
<evidence type="ECO:0000256" key="4">
    <source>
        <dbReference type="ARBA" id="ARBA00022643"/>
    </source>
</evidence>
<organism evidence="17 18">
    <name type="scientific">Armillaria borealis</name>
    <dbReference type="NCBI Taxonomy" id="47425"/>
    <lineage>
        <taxon>Eukaryota</taxon>
        <taxon>Fungi</taxon>
        <taxon>Dikarya</taxon>
        <taxon>Basidiomycota</taxon>
        <taxon>Agaricomycotina</taxon>
        <taxon>Agaricomycetes</taxon>
        <taxon>Agaricomycetidae</taxon>
        <taxon>Agaricales</taxon>
        <taxon>Marasmiineae</taxon>
        <taxon>Physalacriaceae</taxon>
        <taxon>Armillaria</taxon>
    </lineage>
</organism>
<evidence type="ECO:0000259" key="16">
    <source>
        <dbReference type="PROSITE" id="PS50112"/>
    </source>
</evidence>
<evidence type="ECO:0000256" key="1">
    <source>
        <dbReference type="ARBA" id="ARBA00022543"/>
    </source>
</evidence>
<keyword evidence="9" id="KW-0157">Chromophore</keyword>
<gene>
    <name evidence="17" type="ORF">EV421DRAFT_1820853</name>
</gene>
<evidence type="ECO:0000256" key="14">
    <source>
        <dbReference type="ARBA" id="ARBA00023170"/>
    </source>
</evidence>
<evidence type="ECO:0000256" key="15">
    <source>
        <dbReference type="SAM" id="MobiDB-lite"/>
    </source>
</evidence>
<dbReference type="InterPro" id="IPR035965">
    <property type="entry name" value="PAS-like_dom_sf"/>
</dbReference>
<keyword evidence="14" id="KW-0675">Receptor</keyword>
<keyword evidence="1" id="KW-0600">Photoreceptor protein</keyword>
<dbReference type="GO" id="GO:0003677">
    <property type="term" value="F:DNA binding"/>
    <property type="evidence" value="ECO:0007669"/>
    <property type="project" value="UniProtKB-KW"/>
</dbReference>
<keyword evidence="4" id="KW-0288">FMN</keyword>
<evidence type="ECO:0000313" key="18">
    <source>
        <dbReference type="Proteomes" id="UP001175226"/>
    </source>
</evidence>
<dbReference type="NCBIfam" id="TIGR00229">
    <property type="entry name" value="sensory_box"/>
    <property type="match status" value="1"/>
</dbReference>
<feature type="compositionally biased region" description="Low complexity" evidence="15">
    <location>
        <begin position="124"/>
        <end position="142"/>
    </location>
</feature>
<proteinExistence type="predicted"/>
<name>A0AA39JF19_9AGAR</name>
<dbReference type="GO" id="GO:0009881">
    <property type="term" value="F:photoreceptor activity"/>
    <property type="evidence" value="ECO:0007669"/>
    <property type="project" value="UniProtKB-KW"/>
</dbReference>
<dbReference type="EMBL" id="JAUEPT010000038">
    <property type="protein sequence ID" value="KAK0439393.1"/>
    <property type="molecule type" value="Genomic_DNA"/>
</dbReference>
<keyword evidence="11" id="KW-0238">DNA-binding</keyword>
<dbReference type="Pfam" id="PF13426">
    <property type="entry name" value="PAS_9"/>
    <property type="match status" value="1"/>
</dbReference>
<evidence type="ECO:0000256" key="3">
    <source>
        <dbReference type="ARBA" id="ARBA00022630"/>
    </source>
</evidence>
<evidence type="ECO:0000256" key="12">
    <source>
        <dbReference type="ARBA" id="ARBA00023159"/>
    </source>
</evidence>
<feature type="domain" description="PAS" evidence="16">
    <location>
        <begin position="208"/>
        <end position="246"/>
    </location>
</feature>
<dbReference type="CDD" id="cd00130">
    <property type="entry name" value="PAS"/>
    <property type="match status" value="2"/>
</dbReference>
<dbReference type="GO" id="GO:0005634">
    <property type="term" value="C:nucleus"/>
    <property type="evidence" value="ECO:0007669"/>
    <property type="project" value="TreeGrafter"/>
</dbReference>
<dbReference type="PANTHER" id="PTHR47429:SF7">
    <property type="entry name" value="GATA-FACTOR"/>
    <property type="match status" value="1"/>
</dbReference>
<keyword evidence="12" id="KW-0010">Activator</keyword>
<dbReference type="SMART" id="SM00091">
    <property type="entry name" value="PAS"/>
    <property type="match status" value="2"/>
</dbReference>
<evidence type="ECO:0000256" key="8">
    <source>
        <dbReference type="ARBA" id="ARBA00022833"/>
    </source>
</evidence>
<dbReference type="Gene3D" id="3.30.450.20">
    <property type="entry name" value="PAS domain"/>
    <property type="match status" value="2"/>
</dbReference>
<keyword evidence="8" id="KW-0862">Zinc</keyword>